<feature type="signal peptide" evidence="2">
    <location>
        <begin position="1"/>
        <end position="17"/>
    </location>
</feature>
<feature type="compositionally biased region" description="Basic and acidic residues" evidence="1">
    <location>
        <begin position="233"/>
        <end position="303"/>
    </location>
</feature>
<feature type="chain" id="PRO_5019474653" description="Peptidase A1 domain-containing protein" evidence="2">
    <location>
        <begin position="18"/>
        <end position="728"/>
    </location>
</feature>
<feature type="compositionally biased region" description="Basic and acidic residues" evidence="1">
    <location>
        <begin position="315"/>
        <end position="335"/>
    </location>
</feature>
<dbReference type="AlphaFoldDB" id="A0A437A0A5"/>
<feature type="region of interest" description="Disordered" evidence="1">
    <location>
        <begin position="30"/>
        <end position="335"/>
    </location>
</feature>
<organism evidence="3 4">
    <name type="scientific">Arthrobotrys flagrans</name>
    <name type="common">Nematode-trapping fungus</name>
    <name type="synonym">Trichothecium flagrans</name>
    <dbReference type="NCBI Taxonomy" id="97331"/>
    <lineage>
        <taxon>Eukaryota</taxon>
        <taxon>Fungi</taxon>
        <taxon>Dikarya</taxon>
        <taxon>Ascomycota</taxon>
        <taxon>Pezizomycotina</taxon>
        <taxon>Orbiliomycetes</taxon>
        <taxon>Orbiliales</taxon>
        <taxon>Orbiliaceae</taxon>
        <taxon>Arthrobotrys</taxon>
    </lineage>
</organism>
<dbReference type="Proteomes" id="UP000283090">
    <property type="component" value="Unassembled WGS sequence"/>
</dbReference>
<keyword evidence="2" id="KW-0732">Signal</keyword>
<proteinExistence type="predicted"/>
<accession>A0A437A0A5</accession>
<gene>
    <name evidence="3" type="ORF">DFL_006421</name>
</gene>
<dbReference type="OrthoDB" id="5291209at2759"/>
<reference evidence="3 4" key="1">
    <citation type="submission" date="2019-01" db="EMBL/GenBank/DDBJ databases">
        <title>Intercellular communication is required for trap formation in the nematode-trapping fungus Duddingtonia flagrans.</title>
        <authorList>
            <person name="Youssar L."/>
            <person name="Wernet V."/>
            <person name="Hensel N."/>
            <person name="Hildebrandt H.-G."/>
            <person name="Fischer R."/>
        </authorList>
    </citation>
    <scope>NUCLEOTIDE SEQUENCE [LARGE SCALE GENOMIC DNA]</scope>
    <source>
        <strain evidence="3 4">CBS H-5679</strain>
    </source>
</reference>
<sequence>MKLTAILPLLLIHTAHAAVFDCARIATVGPGEKGLTAPTEVLRRDPEESLAAPTAILKRARKAADPDPEEQVGPRAVRRAKKVADPDPEEQISPRAKKVADPDPEEQSRPDDPRTRVAKRAKPAKPCPTVEKRARKYADPDPEEQIGPVDPETRTRVAKRAVRTPYVAGPVAQIRPEEDTRTQVAKRAEPTAPPVDKRARKYADPDPEEQIRPNDPETRTRVAKRVGPTAPPVEKRARKYADPDPEEQIRPEEDTRTRVAKRAEPTAPPVEKRARKYADPDPEEQLRPTDPEDTRTRVAKRAEPTPYIAKRAKKHADPDPEEQIRPSDPETRTRVAKRTIDHDQVAFQIITLPTGRVEVPVHTHTPVSTADINARPAGVLDSIGLNFQTLCSAFIPFTNVGTRAEQFPDHSGPRVYIDVDGVNIWGNNPKGLIVDTGSTGFTIGQVTWTEHFGKSWPSTDKSRPGWKYLSSSNLLYKGYWVNVNVTFKDLSWKPIIRSEIPVLVFNKKLECGKIDNAGNCLVSFIEKPAEGAYMGIGYGRRADGMTQCTPDTNPLLNVRGIWRDLPTTGCNYRNGYVVTKTGIYWGLTLANTNAFKFHTLNKDSTVSMDWSMPPMCLRTSTNAQTCRAGYFLPDTGITKSYITSPDIPSTGTAPPASGLSVKLNIPNSGQEMGYLNYNSVGTGGSHLPSSYSTRKDETRVYLNTGSRFFNAFEAAFDADFGYFGIKEL</sequence>
<dbReference type="EMBL" id="SAEB01000007">
    <property type="protein sequence ID" value="RVD84691.1"/>
    <property type="molecule type" value="Genomic_DNA"/>
</dbReference>
<evidence type="ECO:0000256" key="2">
    <source>
        <dbReference type="SAM" id="SignalP"/>
    </source>
</evidence>
<evidence type="ECO:0000313" key="3">
    <source>
        <dbReference type="EMBL" id="RVD84691.1"/>
    </source>
</evidence>
<comment type="caution">
    <text evidence="3">The sequence shown here is derived from an EMBL/GenBank/DDBJ whole genome shotgun (WGS) entry which is preliminary data.</text>
</comment>
<evidence type="ECO:0000256" key="1">
    <source>
        <dbReference type="SAM" id="MobiDB-lite"/>
    </source>
</evidence>
<dbReference type="GeneID" id="93588732"/>
<dbReference type="RefSeq" id="XP_067490235.1">
    <property type="nucleotide sequence ID" value="XM_067635847.1"/>
</dbReference>
<feature type="compositionally biased region" description="Basic and acidic residues" evidence="1">
    <location>
        <begin position="98"/>
        <end position="115"/>
    </location>
</feature>
<dbReference type="VEuPathDB" id="FungiDB:DFL_006421"/>
<feature type="compositionally biased region" description="Basic and acidic residues" evidence="1">
    <location>
        <begin position="130"/>
        <end position="139"/>
    </location>
</feature>
<evidence type="ECO:0000313" key="4">
    <source>
        <dbReference type="Proteomes" id="UP000283090"/>
    </source>
</evidence>
<name>A0A437A0A5_ARTFL</name>
<evidence type="ECO:0008006" key="5">
    <source>
        <dbReference type="Google" id="ProtNLM"/>
    </source>
</evidence>
<protein>
    <recommendedName>
        <fullName evidence="5">Peptidase A1 domain-containing protein</fullName>
    </recommendedName>
</protein>
<feature type="compositionally biased region" description="Basic and acidic residues" evidence="1">
    <location>
        <begin position="175"/>
        <end position="220"/>
    </location>
</feature>
<keyword evidence="4" id="KW-1185">Reference proteome</keyword>
<dbReference type="STRING" id="97331.A0A437A0A5"/>